<accession>A0A2A2HD65</accession>
<dbReference type="PANTHER" id="PTHR45947:SF3">
    <property type="entry name" value="SULFOQUINOVOSYL TRANSFERASE SQD2"/>
    <property type="match status" value="1"/>
</dbReference>
<protein>
    <submittedName>
        <fullName evidence="4">Putative teichuronic acid biosynthesis glycosyltransferase TuaC</fullName>
        <ecNumber evidence="4">2.4.-.-</ecNumber>
    </submittedName>
</protein>
<feature type="domain" description="Glycosyl transferase family 1" evidence="1">
    <location>
        <begin position="180"/>
        <end position="339"/>
    </location>
</feature>
<comment type="caution">
    <text evidence="3">The sequence shown here is derived from an EMBL/GenBank/DDBJ whole genome shotgun (WGS) entry which is preliminary data.</text>
</comment>
<evidence type="ECO:0000313" key="5">
    <source>
        <dbReference type="Proteomes" id="UP000217528"/>
    </source>
</evidence>
<evidence type="ECO:0000259" key="1">
    <source>
        <dbReference type="Pfam" id="PF00534"/>
    </source>
</evidence>
<dbReference type="EC" id="2.4.-.-" evidence="4"/>
<dbReference type="Pfam" id="PF00534">
    <property type="entry name" value="Glycos_transf_1"/>
    <property type="match status" value="1"/>
</dbReference>
<dbReference type="InterPro" id="IPR001296">
    <property type="entry name" value="Glyco_trans_1"/>
</dbReference>
<organism evidence="3 5">
    <name type="scientific">Methanosphaera cuniculi</name>
    <dbReference type="NCBI Taxonomy" id="1077256"/>
    <lineage>
        <taxon>Archaea</taxon>
        <taxon>Methanobacteriati</taxon>
        <taxon>Methanobacteriota</taxon>
        <taxon>Methanomada group</taxon>
        <taxon>Methanobacteria</taxon>
        <taxon>Methanobacteriales</taxon>
        <taxon>Methanobacteriaceae</taxon>
        <taxon>Methanosphaera</taxon>
    </lineage>
</organism>
<dbReference type="GO" id="GO:0016757">
    <property type="term" value="F:glycosyltransferase activity"/>
    <property type="evidence" value="ECO:0007669"/>
    <property type="project" value="UniProtKB-KW"/>
</dbReference>
<reference evidence="4 6" key="1">
    <citation type="submission" date="2016-04" db="EMBL/GenBank/DDBJ databases">
        <title>Genome sequence of Methanosphaera cuniculi DSM 4103.</title>
        <authorList>
            <person name="Poehlein A."/>
            <person name="Seedorf H."/>
            <person name="Daniel R."/>
        </authorList>
    </citation>
    <scope>NUCLEOTIDE SEQUENCE [LARGE SCALE GENOMIC DNA]</scope>
    <source>
        <strain evidence="4 6">DSM 4103</strain>
    </source>
</reference>
<dbReference type="Proteomes" id="UP000217528">
    <property type="component" value="Unassembled WGS sequence"/>
</dbReference>
<sequence>MNICIIGQYPPTLGGVATYTKNLHDTLKKQGHNVYILTYKQDNTTSDDNIFYVDNINIPLIRGFSFIIKGYFMLNKIIDKYDIDIIHANYLMPPGIIAALKHKSNVKIIQTAHGSDINILSKNKLTRPLIKYALKHSDEVYFVSEKLKQQALTLDIKDLNTKSHVIENTVNIDKFKPIDENNKTLKNHYKSPIVMFIGNLVKQKGLNFLLEAKKLSKTHYTLLIYGDGPLKDELQNKIKHEKIQDVHLMGKTTTPEHIIPESDIMVLSSISEGASIVALESMACAKPLISTDTGNIKNVIKNNHDGIIIPPKNPQKLAESIDILITDKNKRQKMGENARLKVKEKYSKMQIPYLENGIN</sequence>
<keyword evidence="4" id="KW-0808">Transferase</keyword>
<dbReference type="InterPro" id="IPR028098">
    <property type="entry name" value="Glyco_trans_4-like_N"/>
</dbReference>
<dbReference type="CDD" id="cd03801">
    <property type="entry name" value="GT4_PimA-like"/>
    <property type="match status" value="1"/>
</dbReference>
<evidence type="ECO:0000259" key="2">
    <source>
        <dbReference type="Pfam" id="PF13439"/>
    </source>
</evidence>
<reference evidence="3 5" key="2">
    <citation type="journal article" date="2017" name="BMC Genomics">
        <title>Genomic analysis of methanogenic archaea reveals a shift towards energy conservation.</title>
        <authorList>
            <person name="Gilmore S.P."/>
            <person name="Henske J.K."/>
            <person name="Sexton J.A."/>
            <person name="Solomon K.V."/>
            <person name="Seppala S."/>
            <person name="Yoo J.I."/>
            <person name="Huyett L.M."/>
            <person name="Pressman A."/>
            <person name="Cogan J.Z."/>
            <person name="Kivenson V."/>
            <person name="Peng X."/>
            <person name="Tan Y."/>
            <person name="Valentine D.L."/>
            <person name="O'Malley M.A."/>
        </authorList>
    </citation>
    <scope>NUCLEOTIDE SEQUENCE [LARGE SCALE GENOMIC DNA]</scope>
    <source>
        <strain evidence="3 5">1R-7</strain>
    </source>
</reference>
<dbReference type="AlphaFoldDB" id="A0A2A2HD65"/>
<dbReference type="InterPro" id="IPR050194">
    <property type="entry name" value="Glycosyltransferase_grp1"/>
</dbReference>
<gene>
    <name evidence="4" type="primary">tuaC_1</name>
    <name evidence="3" type="ORF">ASJ82_00520</name>
    <name evidence="4" type="ORF">MSCUN_11820</name>
</gene>
<dbReference type="SUPFAM" id="SSF53756">
    <property type="entry name" value="UDP-Glycosyltransferase/glycogen phosphorylase"/>
    <property type="match status" value="1"/>
</dbReference>
<evidence type="ECO:0000313" key="3">
    <source>
        <dbReference type="EMBL" id="PAV07362.1"/>
    </source>
</evidence>
<dbReference type="Pfam" id="PF13439">
    <property type="entry name" value="Glyco_transf_4"/>
    <property type="match status" value="1"/>
</dbReference>
<keyword evidence="5" id="KW-1185">Reference proteome</keyword>
<dbReference type="RefSeq" id="WP_095608732.1">
    <property type="nucleotide sequence ID" value="NZ_LMVN01000019.1"/>
</dbReference>
<evidence type="ECO:0000313" key="6">
    <source>
        <dbReference type="Proteomes" id="UP000246004"/>
    </source>
</evidence>
<evidence type="ECO:0000313" key="4">
    <source>
        <dbReference type="EMBL" id="PWL07939.1"/>
    </source>
</evidence>
<dbReference type="EMBL" id="LWMS01000042">
    <property type="protein sequence ID" value="PWL07939.1"/>
    <property type="molecule type" value="Genomic_DNA"/>
</dbReference>
<dbReference type="Gene3D" id="3.40.50.2000">
    <property type="entry name" value="Glycogen Phosphorylase B"/>
    <property type="match status" value="2"/>
</dbReference>
<dbReference type="Proteomes" id="UP000246004">
    <property type="component" value="Unassembled WGS sequence"/>
</dbReference>
<feature type="domain" description="Glycosyltransferase subfamily 4-like N-terminal" evidence="2">
    <location>
        <begin position="14"/>
        <end position="173"/>
    </location>
</feature>
<name>A0A2A2HD65_9EURY</name>
<keyword evidence="4" id="KW-0328">Glycosyltransferase</keyword>
<dbReference type="OrthoDB" id="132546at2157"/>
<dbReference type="PANTHER" id="PTHR45947">
    <property type="entry name" value="SULFOQUINOVOSYL TRANSFERASE SQD2"/>
    <property type="match status" value="1"/>
</dbReference>
<proteinExistence type="predicted"/>
<dbReference type="EMBL" id="LMVN01000019">
    <property type="protein sequence ID" value="PAV07362.1"/>
    <property type="molecule type" value="Genomic_DNA"/>
</dbReference>